<dbReference type="GO" id="GO:0009368">
    <property type="term" value="C:endopeptidase Clp complex"/>
    <property type="evidence" value="ECO:0007669"/>
    <property type="project" value="TreeGrafter"/>
</dbReference>
<evidence type="ECO:0000256" key="9">
    <source>
        <dbReference type="RuleBase" id="RU003567"/>
    </source>
</evidence>
<dbReference type="GO" id="GO:0006515">
    <property type="term" value="P:protein quality control for misfolded or incompletely synthesized proteins"/>
    <property type="evidence" value="ECO:0007669"/>
    <property type="project" value="TreeGrafter"/>
</dbReference>
<dbReference type="NCBIfam" id="NF009205">
    <property type="entry name" value="PRK12553.1"/>
    <property type="match status" value="1"/>
</dbReference>
<dbReference type="Pfam" id="PF00574">
    <property type="entry name" value="CLP_protease"/>
    <property type="match status" value="1"/>
</dbReference>
<keyword evidence="4 7" id="KW-0378">Hydrolase</keyword>
<evidence type="ECO:0000256" key="5">
    <source>
        <dbReference type="ARBA" id="ARBA00022825"/>
    </source>
</evidence>
<keyword evidence="3 7" id="KW-0645">Protease</keyword>
<comment type="subcellular location">
    <subcellularLocation>
        <location evidence="7">Cytoplasm</location>
    </subcellularLocation>
</comment>
<evidence type="ECO:0000313" key="11">
    <source>
        <dbReference type="Proteomes" id="UP000290567"/>
    </source>
</evidence>
<keyword evidence="11" id="KW-1185">Reference proteome</keyword>
<evidence type="ECO:0000256" key="1">
    <source>
        <dbReference type="ARBA" id="ARBA00007039"/>
    </source>
</evidence>
<dbReference type="HAMAP" id="MF_00444">
    <property type="entry name" value="ClpP"/>
    <property type="match status" value="1"/>
</dbReference>
<dbReference type="GO" id="GO:0051117">
    <property type="term" value="F:ATPase binding"/>
    <property type="evidence" value="ECO:0007669"/>
    <property type="project" value="TreeGrafter"/>
</dbReference>
<dbReference type="RefSeq" id="WP_146621100.1">
    <property type="nucleotide sequence ID" value="NZ_BJCC01000004.1"/>
</dbReference>
<dbReference type="GO" id="GO:0004176">
    <property type="term" value="F:ATP-dependent peptidase activity"/>
    <property type="evidence" value="ECO:0007669"/>
    <property type="project" value="InterPro"/>
</dbReference>
<evidence type="ECO:0000256" key="6">
    <source>
        <dbReference type="ARBA" id="ARBA00034021"/>
    </source>
</evidence>
<gene>
    <name evidence="10" type="primary">clpP_2</name>
    <name evidence="7" type="synonym">clpP</name>
    <name evidence="10" type="ORF">NRIC_04880</name>
</gene>
<dbReference type="InterPro" id="IPR033135">
    <property type="entry name" value="ClpP_His_AS"/>
</dbReference>
<name>A0A4P5P482_9ENTE</name>
<dbReference type="InterPro" id="IPR029045">
    <property type="entry name" value="ClpP/crotonase-like_dom_sf"/>
</dbReference>
<dbReference type="GO" id="GO:0005737">
    <property type="term" value="C:cytoplasm"/>
    <property type="evidence" value="ECO:0007669"/>
    <property type="project" value="UniProtKB-SubCell"/>
</dbReference>
<comment type="catalytic activity">
    <reaction evidence="6 7 8">
        <text>Hydrolysis of proteins to small peptides in the presence of ATP and magnesium. alpha-casein is the usual test substrate. In the absence of ATP, only oligopeptides shorter than five residues are hydrolyzed (such as succinyl-Leu-Tyr-|-NHMec, and Leu-Tyr-Leu-|-Tyr-Trp, in which cleavage of the -Tyr-|-Leu- and -Tyr-|-Trp bonds also occurs).</text>
        <dbReference type="EC" id="3.4.21.92"/>
    </reaction>
</comment>
<feature type="active site" evidence="7 8">
    <location>
        <position position="123"/>
    </location>
</feature>
<dbReference type="OrthoDB" id="9802800at2"/>
<accession>A0A4P5P482</accession>
<dbReference type="CDD" id="cd07017">
    <property type="entry name" value="S14_ClpP_2"/>
    <property type="match status" value="1"/>
</dbReference>
<dbReference type="AlphaFoldDB" id="A0A4P5P482"/>
<reference evidence="11" key="1">
    <citation type="submission" date="2019-02" db="EMBL/GenBank/DDBJ databases">
        <title>Draft genome sequence of Enterococcus sp. Gos25-1.</title>
        <authorList>
            <person name="Tanaka N."/>
            <person name="Shiwa Y."/>
            <person name="Fujita N."/>
        </authorList>
    </citation>
    <scope>NUCLEOTIDE SEQUENCE [LARGE SCALE GENOMIC DNA]</scope>
    <source>
        <strain evidence="11">Gos25-1</strain>
    </source>
</reference>
<dbReference type="PANTHER" id="PTHR10381">
    <property type="entry name" value="ATP-DEPENDENT CLP PROTEASE PROTEOLYTIC SUBUNIT"/>
    <property type="match status" value="1"/>
</dbReference>
<dbReference type="EMBL" id="BJCC01000004">
    <property type="protein sequence ID" value="GCF92597.1"/>
    <property type="molecule type" value="Genomic_DNA"/>
</dbReference>
<keyword evidence="2 7" id="KW-0963">Cytoplasm</keyword>
<feature type="active site" description="Nucleophile" evidence="7">
    <location>
        <position position="98"/>
    </location>
</feature>
<evidence type="ECO:0000256" key="3">
    <source>
        <dbReference type="ARBA" id="ARBA00022670"/>
    </source>
</evidence>
<dbReference type="PRINTS" id="PR00127">
    <property type="entry name" value="CLPPROTEASEP"/>
</dbReference>
<dbReference type="Proteomes" id="UP000290567">
    <property type="component" value="Unassembled WGS sequence"/>
</dbReference>
<evidence type="ECO:0000256" key="7">
    <source>
        <dbReference type="HAMAP-Rule" id="MF_00444"/>
    </source>
</evidence>
<evidence type="ECO:0000256" key="4">
    <source>
        <dbReference type="ARBA" id="ARBA00022801"/>
    </source>
</evidence>
<comment type="caution">
    <text evidence="10">The sequence shown here is derived from an EMBL/GenBank/DDBJ whole genome shotgun (WGS) entry which is preliminary data.</text>
</comment>
<comment type="subunit">
    <text evidence="7">Fourteen ClpP subunits assemble into 2 heptameric rings which stack back to back to give a disk-like structure with a central cavity, resembling the structure of eukaryotic proteasomes.</text>
</comment>
<comment type="similarity">
    <text evidence="1 7 9">Belongs to the peptidase S14 family.</text>
</comment>
<evidence type="ECO:0000313" key="10">
    <source>
        <dbReference type="EMBL" id="GCF92597.1"/>
    </source>
</evidence>
<dbReference type="Gene3D" id="3.90.226.10">
    <property type="entry name" value="2-enoyl-CoA Hydratase, Chain A, domain 1"/>
    <property type="match status" value="1"/>
</dbReference>
<dbReference type="PROSITE" id="PS00382">
    <property type="entry name" value="CLP_PROTEASE_HIS"/>
    <property type="match status" value="1"/>
</dbReference>
<protein>
    <recommendedName>
        <fullName evidence="7 9">ATP-dependent Clp protease proteolytic subunit</fullName>
        <ecNumber evidence="7">3.4.21.92</ecNumber>
    </recommendedName>
    <alternativeName>
        <fullName evidence="7">Endopeptidase Clp</fullName>
    </alternativeName>
</protein>
<proteinExistence type="inferred from homology"/>
<evidence type="ECO:0000256" key="2">
    <source>
        <dbReference type="ARBA" id="ARBA00022490"/>
    </source>
</evidence>
<sequence length="198" mass="22302">MFYLDENEENENKTNEIPDVYRKKLLDQRTVLIYGEITQELAKDITSQLLLLSALNDDPITIYVNSPGGHVESGDTIHDVIKFIRPQVNMIGTGWVASAGITIFLAAEKENRYSLPNTRYMIHQPAGGVSGQTTEIQIEAKEIIRTRERINRLIAEATGQSVEKVEQDTDRNFWMSVDEAKDYGIVGKIISTSEEIGK</sequence>
<dbReference type="InterPro" id="IPR001907">
    <property type="entry name" value="ClpP"/>
</dbReference>
<dbReference type="GO" id="GO:0004252">
    <property type="term" value="F:serine-type endopeptidase activity"/>
    <property type="evidence" value="ECO:0007669"/>
    <property type="project" value="UniProtKB-UniRule"/>
</dbReference>
<dbReference type="EC" id="3.4.21.92" evidence="7"/>
<dbReference type="InterPro" id="IPR023562">
    <property type="entry name" value="ClpP/TepA"/>
</dbReference>
<organism evidence="10 11">
    <name type="scientific">Enterococcus florum</name>
    <dbReference type="NCBI Taxonomy" id="2480627"/>
    <lineage>
        <taxon>Bacteria</taxon>
        <taxon>Bacillati</taxon>
        <taxon>Bacillota</taxon>
        <taxon>Bacilli</taxon>
        <taxon>Lactobacillales</taxon>
        <taxon>Enterococcaceae</taxon>
        <taxon>Enterococcus</taxon>
    </lineage>
</organism>
<dbReference type="SUPFAM" id="SSF52096">
    <property type="entry name" value="ClpP/crotonase"/>
    <property type="match status" value="1"/>
</dbReference>
<keyword evidence="5 7" id="KW-0720">Serine protease</keyword>
<dbReference type="PANTHER" id="PTHR10381:SF70">
    <property type="entry name" value="ATP-DEPENDENT CLP PROTEASE PROTEOLYTIC SUBUNIT"/>
    <property type="match status" value="1"/>
</dbReference>
<comment type="function">
    <text evidence="7">Cleaves peptides in various proteins in a process that requires ATP hydrolysis. Has a chymotrypsin-like activity. Plays a major role in the degradation of misfolded proteins.</text>
</comment>
<evidence type="ECO:0000256" key="8">
    <source>
        <dbReference type="PROSITE-ProRule" id="PRU10086"/>
    </source>
</evidence>